<evidence type="ECO:0000256" key="4">
    <source>
        <dbReference type="ARBA" id="ARBA00022614"/>
    </source>
</evidence>
<dbReference type="Pfam" id="PF23602">
    <property type="entry name" value="CS_DNAAF11_C"/>
    <property type="match status" value="1"/>
</dbReference>
<comment type="caution">
    <text evidence="13">The sequence shown here is derived from an EMBL/GenBank/DDBJ whole genome shotgun (WGS) entry which is preliminary data.</text>
</comment>
<dbReference type="InterPro" id="IPR056496">
    <property type="entry name" value="CS_DNAAF11_C"/>
</dbReference>
<evidence type="ECO:0000256" key="5">
    <source>
        <dbReference type="ARBA" id="ARBA00022737"/>
    </source>
</evidence>
<evidence type="ECO:0000256" key="8">
    <source>
        <dbReference type="ARBA" id="ARBA00023273"/>
    </source>
</evidence>
<dbReference type="EMBL" id="JBHFQA010000006">
    <property type="protein sequence ID" value="KAL2096840.1"/>
    <property type="molecule type" value="Genomic_DNA"/>
</dbReference>
<keyword evidence="7" id="KW-0969">Cilium</keyword>
<dbReference type="PANTHER" id="PTHR18849">
    <property type="entry name" value="LEUCINE RICH REPEAT PROTEIN"/>
    <property type="match status" value="1"/>
</dbReference>
<feature type="domain" description="U2A'/phosphoprotein 32 family A C-terminal" evidence="12">
    <location>
        <begin position="121"/>
        <end position="139"/>
    </location>
</feature>
<organism evidence="13 14">
    <name type="scientific">Coilia grayii</name>
    <name type="common">Gray's grenadier anchovy</name>
    <dbReference type="NCBI Taxonomy" id="363190"/>
    <lineage>
        <taxon>Eukaryota</taxon>
        <taxon>Metazoa</taxon>
        <taxon>Chordata</taxon>
        <taxon>Craniata</taxon>
        <taxon>Vertebrata</taxon>
        <taxon>Euteleostomi</taxon>
        <taxon>Actinopterygii</taxon>
        <taxon>Neopterygii</taxon>
        <taxon>Teleostei</taxon>
        <taxon>Clupei</taxon>
        <taxon>Clupeiformes</taxon>
        <taxon>Clupeoidei</taxon>
        <taxon>Engraulidae</taxon>
        <taxon>Coilinae</taxon>
        <taxon>Coilia</taxon>
    </lineage>
</organism>
<evidence type="ECO:0000256" key="7">
    <source>
        <dbReference type="ARBA" id="ARBA00023069"/>
    </source>
</evidence>
<dbReference type="GO" id="GO:0005929">
    <property type="term" value="C:cilium"/>
    <property type="evidence" value="ECO:0007669"/>
    <property type="project" value="UniProtKB-SubCell"/>
</dbReference>
<keyword evidence="14" id="KW-1185">Reference proteome</keyword>
<dbReference type="GO" id="GO:0005737">
    <property type="term" value="C:cytoplasm"/>
    <property type="evidence" value="ECO:0007669"/>
    <property type="project" value="UniProtKB-SubCell"/>
</dbReference>
<evidence type="ECO:0000256" key="10">
    <source>
        <dbReference type="ARBA" id="ARBA00050057"/>
    </source>
</evidence>
<feature type="compositionally biased region" description="Polar residues" evidence="11">
    <location>
        <begin position="184"/>
        <end position="198"/>
    </location>
</feature>
<evidence type="ECO:0000256" key="11">
    <source>
        <dbReference type="SAM" id="MobiDB-lite"/>
    </source>
</evidence>
<evidence type="ECO:0000256" key="3">
    <source>
        <dbReference type="ARBA" id="ARBA00022490"/>
    </source>
</evidence>
<evidence type="ECO:0000256" key="6">
    <source>
        <dbReference type="ARBA" id="ARBA00023054"/>
    </source>
</evidence>
<proteinExistence type="inferred from homology"/>
<dbReference type="SMART" id="SM00365">
    <property type="entry name" value="LRR_SD22"/>
    <property type="match status" value="2"/>
</dbReference>
<feature type="compositionally biased region" description="Basic and acidic residues" evidence="11">
    <location>
        <begin position="170"/>
        <end position="183"/>
    </location>
</feature>
<dbReference type="InterPro" id="IPR032675">
    <property type="entry name" value="LRR_dom_sf"/>
</dbReference>
<reference evidence="13 14" key="1">
    <citation type="submission" date="2024-09" db="EMBL/GenBank/DDBJ databases">
        <title>A chromosome-level genome assembly of Gray's grenadier anchovy, Coilia grayii.</title>
        <authorList>
            <person name="Fu Z."/>
        </authorList>
    </citation>
    <scope>NUCLEOTIDE SEQUENCE [LARGE SCALE GENOMIC DNA]</scope>
    <source>
        <strain evidence="13">G4</strain>
        <tissue evidence="13">Muscle</tissue>
    </source>
</reference>
<evidence type="ECO:0000256" key="1">
    <source>
        <dbReference type="ARBA" id="ARBA00004138"/>
    </source>
</evidence>
<comment type="similarity">
    <text evidence="9">Belongs to the tilB family.</text>
</comment>
<dbReference type="Pfam" id="PF14580">
    <property type="entry name" value="LRR_9"/>
    <property type="match status" value="1"/>
</dbReference>
<sequence>MVRRRAEHNNCEIFSLEELSLHQQDIERLEHIDRWCRDLRILYLQNNLIPRIENVGRLKKLEYLNLALNNIEIIENLEGCESLQKLDLTVNFVWSLSSVCSLRGNAHLRELYLVGNPCTQYQGYRAYVIATLPQLQSLDGEPIKRAERIRAEQGLEELRRRVLEQQADQQQKREQDKRVEHKNPTSIVQDGGDQQSPESKAECMQREREFWETPCDFSPESRLEAHRYLEEKRCQRTADKEKKPKKSRTLMAEDGRALNVNESKLGFTLTEDEENNCIQLDLHVP</sequence>
<keyword evidence="3" id="KW-0963">Cytoplasm</keyword>
<keyword evidence="5" id="KW-0677">Repeat</keyword>
<comment type="subcellular location">
    <subcellularLocation>
        <location evidence="1">Cell projection</location>
        <location evidence="1">Cilium</location>
    </subcellularLocation>
    <subcellularLocation>
        <location evidence="2">Cytoplasm</location>
    </subcellularLocation>
</comment>
<evidence type="ECO:0000256" key="9">
    <source>
        <dbReference type="ARBA" id="ARBA00049982"/>
    </source>
</evidence>
<dbReference type="Gene3D" id="3.80.10.10">
    <property type="entry name" value="Ribonuclease Inhibitor"/>
    <property type="match status" value="1"/>
</dbReference>
<dbReference type="PANTHER" id="PTHR18849:SF0">
    <property type="entry name" value="CILIA- AND FLAGELLA-ASSOCIATED PROTEIN 410-RELATED"/>
    <property type="match status" value="1"/>
</dbReference>
<dbReference type="InterPro" id="IPR003603">
    <property type="entry name" value="U2A'_phosphoprotein32A_C"/>
</dbReference>
<dbReference type="FunFam" id="3.80.10.10:FF:000052">
    <property type="entry name" value="Leucine rich repeat containing 6"/>
    <property type="match status" value="1"/>
</dbReference>
<dbReference type="Proteomes" id="UP001591681">
    <property type="component" value="Unassembled WGS sequence"/>
</dbReference>
<dbReference type="AlphaFoldDB" id="A0ABD1KCE4"/>
<keyword evidence="8" id="KW-0966">Cell projection</keyword>
<keyword evidence="6" id="KW-0175">Coiled coil</keyword>
<dbReference type="PROSITE" id="PS51450">
    <property type="entry name" value="LRR"/>
    <property type="match status" value="2"/>
</dbReference>
<accession>A0ABD1KCE4</accession>
<protein>
    <recommendedName>
        <fullName evidence="10">Leucine-rich repeat-containing protein 6</fullName>
    </recommendedName>
</protein>
<name>A0ABD1KCE4_9TELE</name>
<evidence type="ECO:0000313" key="13">
    <source>
        <dbReference type="EMBL" id="KAL2096840.1"/>
    </source>
</evidence>
<keyword evidence="4" id="KW-0433">Leucine-rich repeat</keyword>
<gene>
    <name evidence="13" type="ORF">ACEWY4_006047</name>
</gene>
<evidence type="ECO:0000259" key="12">
    <source>
        <dbReference type="SMART" id="SM00446"/>
    </source>
</evidence>
<dbReference type="SMART" id="SM00446">
    <property type="entry name" value="LRRcap"/>
    <property type="match status" value="1"/>
</dbReference>
<dbReference type="InterPro" id="IPR001611">
    <property type="entry name" value="Leu-rich_rpt"/>
</dbReference>
<feature type="region of interest" description="Disordered" evidence="11">
    <location>
        <begin position="165"/>
        <end position="205"/>
    </location>
</feature>
<evidence type="ECO:0000313" key="14">
    <source>
        <dbReference type="Proteomes" id="UP001591681"/>
    </source>
</evidence>
<evidence type="ECO:0000256" key="2">
    <source>
        <dbReference type="ARBA" id="ARBA00004496"/>
    </source>
</evidence>
<dbReference type="SUPFAM" id="SSF52058">
    <property type="entry name" value="L domain-like"/>
    <property type="match status" value="1"/>
</dbReference>